<dbReference type="PATRIC" id="fig|1308866.3.peg.1423"/>
<keyword evidence="1" id="KW-1133">Transmembrane helix</keyword>
<protein>
    <submittedName>
        <fullName evidence="2">Uncharacterized protein</fullName>
    </submittedName>
</protein>
<dbReference type="AlphaFoldDB" id="N4WS14"/>
<dbReference type="Proteomes" id="UP000012283">
    <property type="component" value="Unassembled WGS sequence"/>
</dbReference>
<feature type="transmembrane region" description="Helical" evidence="1">
    <location>
        <begin position="60"/>
        <end position="79"/>
    </location>
</feature>
<proteinExistence type="predicted"/>
<comment type="caution">
    <text evidence="2">The sequence shown here is derived from an EMBL/GenBank/DDBJ whole genome shotgun (WGS) entry which is preliminary data.</text>
</comment>
<feature type="transmembrane region" description="Helical" evidence="1">
    <location>
        <begin position="6"/>
        <end position="22"/>
    </location>
</feature>
<evidence type="ECO:0000313" key="2">
    <source>
        <dbReference type="EMBL" id="ENH97180.1"/>
    </source>
</evidence>
<sequence length="152" mass="17129">MLFWVMFLMNLYISVCLYLMIHKKRKIFDDRFSMILSYCISSVSSIAITLHITFLVELDFVQLSIVSSFIGGGIGWLFGSLRTFQSLLAGFSHGMIGGLMGMMLGAVIQDPSLCSLPAYYQRAIELNMVIFSIFTTGLTTMMCGMVYYAFRV</sequence>
<feature type="transmembrane region" description="Helical" evidence="1">
    <location>
        <begin position="34"/>
        <end position="54"/>
    </location>
</feature>
<accession>N4WS14</accession>
<keyword evidence="1" id="KW-0472">Membrane</keyword>
<keyword evidence="1" id="KW-0812">Transmembrane</keyword>
<feature type="transmembrane region" description="Helical" evidence="1">
    <location>
        <begin position="86"/>
        <end position="108"/>
    </location>
</feature>
<feature type="transmembrane region" description="Helical" evidence="1">
    <location>
        <begin position="128"/>
        <end position="150"/>
    </location>
</feature>
<reference evidence="2 3" key="1">
    <citation type="submission" date="2013-03" db="EMBL/GenBank/DDBJ databases">
        <title>Draft genome sequence of Gracibacillus halophilus YIM-C55.5, a moderately halophilic and thermophilic organism from the Xiaochaidamu salt lake.</title>
        <authorList>
            <person name="Sugumar T."/>
            <person name="Polireddy D.R."/>
            <person name="Antony A."/>
            <person name="Madhava Y.R."/>
            <person name="Sivakumar N."/>
        </authorList>
    </citation>
    <scope>NUCLEOTIDE SEQUENCE [LARGE SCALE GENOMIC DNA]</scope>
    <source>
        <strain evidence="2 3">YIM-C55.5</strain>
    </source>
</reference>
<evidence type="ECO:0000256" key="1">
    <source>
        <dbReference type="SAM" id="Phobius"/>
    </source>
</evidence>
<evidence type="ECO:0000313" key="3">
    <source>
        <dbReference type="Proteomes" id="UP000012283"/>
    </source>
</evidence>
<keyword evidence="3" id="KW-1185">Reference proteome</keyword>
<dbReference type="STRING" id="1308866.J416_07052"/>
<organism evidence="2 3">
    <name type="scientific">Gracilibacillus halophilus YIM-C55.5</name>
    <dbReference type="NCBI Taxonomy" id="1308866"/>
    <lineage>
        <taxon>Bacteria</taxon>
        <taxon>Bacillati</taxon>
        <taxon>Bacillota</taxon>
        <taxon>Bacilli</taxon>
        <taxon>Bacillales</taxon>
        <taxon>Bacillaceae</taxon>
        <taxon>Gracilibacillus</taxon>
    </lineage>
</organism>
<dbReference type="eggNOG" id="ENOG5033B9H">
    <property type="taxonomic scope" value="Bacteria"/>
</dbReference>
<gene>
    <name evidence="2" type="ORF">J416_07052</name>
</gene>
<name>N4WS14_9BACI</name>
<dbReference type="EMBL" id="APML01000022">
    <property type="protein sequence ID" value="ENH97180.1"/>
    <property type="molecule type" value="Genomic_DNA"/>
</dbReference>